<reference evidence="1 2" key="1">
    <citation type="submission" date="2017-02" db="EMBL/GenBank/DDBJ databases">
        <authorList>
            <person name="Peterson S.W."/>
        </authorList>
    </citation>
    <scope>NUCLEOTIDE SEQUENCE [LARGE SCALE GENOMIC DNA]</scope>
    <source>
        <strain evidence="1 2">DSM 21481</strain>
    </source>
</reference>
<dbReference type="STRING" id="526729.SAMN04324258_0518"/>
<keyword evidence="2" id="KW-1185">Reference proteome</keyword>
<dbReference type="RefSeq" id="WP_079570520.1">
    <property type="nucleotide sequence ID" value="NZ_FUZQ01000001.1"/>
</dbReference>
<dbReference type="InterPro" id="IPR007061">
    <property type="entry name" value="MST-like"/>
</dbReference>
<sequence>MPLSDVEPRLDSANSSDQFVAYLDYYRSVVDRKLDGMSDAQLRTSLLPSGWTLLELLTHLVHMERRWFVWGFLGEQVAHPWGDNADDVPESPWHVPDDVGRAELVAALHAGGERTRDVLAHHDLAERAATGGRFAPDDAVHGTPPTLLWICFHVLQEYARHVGHLDVVRELADGATGE</sequence>
<accession>A0A1T5IH76</accession>
<evidence type="ECO:0000313" key="2">
    <source>
        <dbReference type="Proteomes" id="UP000189777"/>
    </source>
</evidence>
<dbReference type="Gene3D" id="1.20.120.450">
    <property type="entry name" value="dinb family like domain"/>
    <property type="match status" value="1"/>
</dbReference>
<dbReference type="OrthoDB" id="4548523at2"/>
<name>A0A1T5IH76_9MICO</name>
<dbReference type="Pfam" id="PF04978">
    <property type="entry name" value="MST"/>
    <property type="match status" value="1"/>
</dbReference>
<proteinExistence type="predicted"/>
<gene>
    <name evidence="1" type="ORF">SAMN04324258_0518</name>
</gene>
<dbReference type="EMBL" id="FUZQ01000001">
    <property type="protein sequence ID" value="SKC38524.1"/>
    <property type="molecule type" value="Genomic_DNA"/>
</dbReference>
<dbReference type="InterPro" id="IPR034660">
    <property type="entry name" value="DinB/YfiT-like"/>
</dbReference>
<dbReference type="AlphaFoldDB" id="A0A1T5IH76"/>
<evidence type="ECO:0000313" key="1">
    <source>
        <dbReference type="EMBL" id="SKC38524.1"/>
    </source>
</evidence>
<organism evidence="1 2">
    <name type="scientific">Krasilnikoviella flava</name>
    <dbReference type="NCBI Taxonomy" id="526729"/>
    <lineage>
        <taxon>Bacteria</taxon>
        <taxon>Bacillati</taxon>
        <taxon>Actinomycetota</taxon>
        <taxon>Actinomycetes</taxon>
        <taxon>Micrococcales</taxon>
        <taxon>Promicromonosporaceae</taxon>
        <taxon>Krasilnikoviella</taxon>
    </lineage>
</organism>
<dbReference type="Proteomes" id="UP000189777">
    <property type="component" value="Unassembled WGS sequence"/>
</dbReference>
<dbReference type="SUPFAM" id="SSF109854">
    <property type="entry name" value="DinB/YfiT-like putative metalloenzymes"/>
    <property type="match status" value="1"/>
</dbReference>
<evidence type="ECO:0008006" key="3">
    <source>
        <dbReference type="Google" id="ProtNLM"/>
    </source>
</evidence>
<protein>
    <recommendedName>
        <fullName evidence="3">DinB superfamily protein</fullName>
    </recommendedName>
</protein>